<dbReference type="EMBL" id="CP133617">
    <property type="protein sequence ID" value="WMV36083.1"/>
    <property type="molecule type" value="Genomic_DNA"/>
</dbReference>
<feature type="transmembrane region" description="Helical" evidence="2">
    <location>
        <begin position="22"/>
        <end position="43"/>
    </location>
</feature>
<name>A0AAF0U0V8_SOLVR</name>
<dbReference type="PANTHER" id="PTHR47726:SF1">
    <property type="entry name" value="NAD(P)H-QUINONE OXIDOREDUCTASE SUBUNIT U, CHLOROPLASTIC"/>
    <property type="match status" value="1"/>
</dbReference>
<keyword evidence="2" id="KW-0812">Transmembrane</keyword>
<dbReference type="SUPFAM" id="SSF46565">
    <property type="entry name" value="Chaperone J-domain"/>
    <property type="match status" value="1"/>
</dbReference>
<feature type="compositionally biased region" description="Pro residues" evidence="1">
    <location>
        <begin position="347"/>
        <end position="358"/>
    </location>
</feature>
<dbReference type="FunFam" id="1.10.287.110:FF:000080">
    <property type="entry name" value="NAD(P)H-quinone oxidoreductase subunit U chloroplastic"/>
    <property type="match status" value="1"/>
</dbReference>
<organism evidence="4 5">
    <name type="scientific">Solanum verrucosum</name>
    <dbReference type="NCBI Taxonomy" id="315347"/>
    <lineage>
        <taxon>Eukaryota</taxon>
        <taxon>Viridiplantae</taxon>
        <taxon>Streptophyta</taxon>
        <taxon>Embryophyta</taxon>
        <taxon>Tracheophyta</taxon>
        <taxon>Spermatophyta</taxon>
        <taxon>Magnoliopsida</taxon>
        <taxon>eudicotyledons</taxon>
        <taxon>Gunneridae</taxon>
        <taxon>Pentapetalae</taxon>
        <taxon>asterids</taxon>
        <taxon>lamiids</taxon>
        <taxon>Solanales</taxon>
        <taxon>Solanaceae</taxon>
        <taxon>Solanoideae</taxon>
        <taxon>Solaneae</taxon>
        <taxon>Solanum</taxon>
    </lineage>
</organism>
<feature type="transmembrane region" description="Helical" evidence="2">
    <location>
        <begin position="64"/>
        <end position="89"/>
    </location>
</feature>
<evidence type="ECO:0000256" key="2">
    <source>
        <dbReference type="SAM" id="Phobius"/>
    </source>
</evidence>
<keyword evidence="2" id="KW-1133">Transmembrane helix</keyword>
<dbReference type="PANTHER" id="PTHR47726">
    <property type="entry name" value="NAD(P)H-QUINONE OXIDOREDUCTASE SUBUNIT U, CHLOROPLASTIC"/>
    <property type="match status" value="1"/>
</dbReference>
<evidence type="ECO:0000259" key="3">
    <source>
        <dbReference type="PROSITE" id="PS50076"/>
    </source>
</evidence>
<evidence type="ECO:0000313" key="5">
    <source>
        <dbReference type="Proteomes" id="UP001234989"/>
    </source>
</evidence>
<gene>
    <name evidence="4" type="ORF">MTR67_029468</name>
</gene>
<feature type="transmembrane region" description="Helical" evidence="2">
    <location>
        <begin position="368"/>
        <end position="387"/>
    </location>
</feature>
<dbReference type="GO" id="GO:0010598">
    <property type="term" value="C:NAD(P)H dehydrogenase complex (plastoquinone)"/>
    <property type="evidence" value="ECO:0007669"/>
    <property type="project" value="InterPro"/>
</dbReference>
<dbReference type="InterPro" id="IPR001623">
    <property type="entry name" value="DnaJ_domain"/>
</dbReference>
<proteinExistence type="predicted"/>
<keyword evidence="5" id="KW-1185">Reference proteome</keyword>
<dbReference type="AlphaFoldDB" id="A0AAF0U0V8"/>
<dbReference type="Proteomes" id="UP001234989">
    <property type="component" value="Chromosome 6"/>
</dbReference>
<dbReference type="Gene3D" id="1.10.287.110">
    <property type="entry name" value="DnaJ domain"/>
    <property type="match status" value="1"/>
</dbReference>
<dbReference type="GO" id="GO:0009535">
    <property type="term" value="C:chloroplast thylakoid membrane"/>
    <property type="evidence" value="ECO:0007669"/>
    <property type="project" value="InterPro"/>
</dbReference>
<feature type="transmembrane region" description="Helical" evidence="2">
    <location>
        <begin position="109"/>
        <end position="130"/>
    </location>
</feature>
<evidence type="ECO:0000313" key="4">
    <source>
        <dbReference type="EMBL" id="WMV36083.1"/>
    </source>
</evidence>
<feature type="transmembrane region" description="Helical" evidence="2">
    <location>
        <begin position="167"/>
        <end position="186"/>
    </location>
</feature>
<dbReference type="InterPro" id="IPR044199">
    <property type="entry name" value="NdhU_chloroplastic"/>
</dbReference>
<feature type="domain" description="J" evidence="3">
    <location>
        <begin position="266"/>
        <end position="330"/>
    </location>
</feature>
<feature type="region of interest" description="Disordered" evidence="1">
    <location>
        <begin position="341"/>
        <end position="361"/>
    </location>
</feature>
<keyword evidence="2" id="KW-0472">Membrane</keyword>
<dbReference type="PROSITE" id="PS50076">
    <property type="entry name" value="DNAJ_2"/>
    <property type="match status" value="1"/>
</dbReference>
<dbReference type="Pfam" id="PF00226">
    <property type="entry name" value="DnaJ"/>
    <property type="match status" value="1"/>
</dbReference>
<dbReference type="InterPro" id="IPR036869">
    <property type="entry name" value="J_dom_sf"/>
</dbReference>
<evidence type="ECO:0000256" key="1">
    <source>
        <dbReference type="SAM" id="MobiDB-lite"/>
    </source>
</evidence>
<dbReference type="CDD" id="cd06257">
    <property type="entry name" value="DnaJ"/>
    <property type="match status" value="1"/>
</dbReference>
<reference evidence="4" key="1">
    <citation type="submission" date="2023-08" db="EMBL/GenBank/DDBJ databases">
        <title>A de novo genome assembly of Solanum verrucosum Schlechtendal, a Mexican diploid species geographically isolated from the other diploid A-genome species in potato relatives.</title>
        <authorList>
            <person name="Hosaka K."/>
        </authorList>
    </citation>
    <scope>NUCLEOTIDE SEQUENCE</scope>
    <source>
        <tissue evidence="4">Young leaves</tissue>
    </source>
</reference>
<sequence>MAPSENSGSSGKHSVVVTALDGVINVNSLFTIAIFVGLSLASPGQKSLNSSERCQPGILTVKQLVIFEVLSFSFFLFSSLVAQAIKLSLNLLYSEDLSHGFSVIVNGTLLRAGMLMTAISSVLGCLFLMVSMLNVIEIKTGMLFCGAKSTILSVTFLIILVSSGLLVYISAACGVWISLCALQLFYQTFATSQELHILFFIFGPVQPCVLTFKSRKLVLIVGNSSSSDTASAIGTDETSPVEIPPSIISALNVEKALLGIAITDIDHYGILGLSRKCSYAEVPVAYKKKVEEIMNEGLVEEELNKKLQLLKESYSILSTPEERRLYDWSLVRSEAPDDYKWPFEVDPTPPSTGTPPPQEPEDVEPTILVGYFFLGWFVLAAVLSIALNL</sequence>
<protein>
    <recommendedName>
        <fullName evidence="3">J domain-containing protein</fullName>
    </recommendedName>
</protein>
<accession>A0AAF0U0V8</accession>